<protein>
    <submittedName>
        <fullName evidence="3">Uncharacterized protein</fullName>
    </submittedName>
</protein>
<sequence>MSRGRSLGNWSQKQKEISERKTTTIQIIGGRINIGTEYADALKRNTNRRGKNTATENNDPMNKNDLKEQMKNIDERLKLVEGHCAYELLNEEEVEEIETSDAENEETNVEKLKLKFNNEETDKKMEETFNYIYETLRLIGVENKIGTNMEQGRTKPSYQEPNQKNINFIIDNHKKINNNNNNIIKSEQKTTLNNNNNIQNLNINNNLLNNNNLENNKKNS</sequence>
<dbReference type="AlphaFoldDB" id="A0A397H7N8"/>
<evidence type="ECO:0000313" key="4">
    <source>
        <dbReference type="Proteomes" id="UP000266861"/>
    </source>
</evidence>
<keyword evidence="4" id="KW-1185">Reference proteome</keyword>
<organism evidence="3 4">
    <name type="scientific">Diversispora epigaea</name>
    <dbReference type="NCBI Taxonomy" id="1348612"/>
    <lineage>
        <taxon>Eukaryota</taxon>
        <taxon>Fungi</taxon>
        <taxon>Fungi incertae sedis</taxon>
        <taxon>Mucoromycota</taxon>
        <taxon>Glomeromycotina</taxon>
        <taxon>Glomeromycetes</taxon>
        <taxon>Diversisporales</taxon>
        <taxon>Diversisporaceae</taxon>
        <taxon>Diversispora</taxon>
    </lineage>
</organism>
<dbReference type="Proteomes" id="UP000266861">
    <property type="component" value="Unassembled WGS sequence"/>
</dbReference>
<evidence type="ECO:0000256" key="1">
    <source>
        <dbReference type="SAM" id="MobiDB-lite"/>
    </source>
</evidence>
<accession>A0A397H7N8</accession>
<name>A0A397H7N8_9GLOM</name>
<feature type="region of interest" description="Disordered" evidence="1">
    <location>
        <begin position="1"/>
        <end position="20"/>
    </location>
</feature>
<feature type="region of interest" description="Disordered" evidence="1">
    <location>
        <begin position="45"/>
        <end position="64"/>
    </location>
</feature>
<reference evidence="3 4" key="1">
    <citation type="submission" date="2018-08" db="EMBL/GenBank/DDBJ databases">
        <title>Genome and evolution of the arbuscular mycorrhizal fungus Diversispora epigaea (formerly Glomus versiforme) and its bacterial endosymbionts.</title>
        <authorList>
            <person name="Sun X."/>
            <person name="Fei Z."/>
            <person name="Harrison M."/>
        </authorList>
    </citation>
    <scope>NUCLEOTIDE SEQUENCE [LARGE SCALE GENOMIC DNA]</scope>
    <source>
        <strain evidence="3 4">IT104</strain>
    </source>
</reference>
<feature type="compositionally biased region" description="Polar residues" evidence="1">
    <location>
        <begin position="52"/>
        <end position="61"/>
    </location>
</feature>
<comment type="caution">
    <text evidence="3">The sequence shown here is derived from an EMBL/GenBank/DDBJ whole genome shotgun (WGS) entry which is preliminary data.</text>
</comment>
<evidence type="ECO:0000313" key="2">
    <source>
        <dbReference type="EMBL" id="RHZ58664.1"/>
    </source>
</evidence>
<dbReference type="EMBL" id="PQFF01000335">
    <property type="protein sequence ID" value="RHZ58669.1"/>
    <property type="molecule type" value="Genomic_DNA"/>
</dbReference>
<proteinExistence type="predicted"/>
<dbReference type="EMBL" id="PQFF01000335">
    <property type="protein sequence ID" value="RHZ58664.1"/>
    <property type="molecule type" value="Genomic_DNA"/>
</dbReference>
<evidence type="ECO:0000313" key="3">
    <source>
        <dbReference type="EMBL" id="RHZ58669.1"/>
    </source>
</evidence>
<gene>
    <name evidence="2" type="ORF">Glove_372g103</name>
    <name evidence="3" type="ORF">Glove_372g104</name>
</gene>